<keyword evidence="4" id="KW-0812">Transmembrane</keyword>
<dbReference type="InterPro" id="IPR050111">
    <property type="entry name" value="C-type_lectin/snaclec_domain"/>
</dbReference>
<dbReference type="InterPro" id="IPR033989">
    <property type="entry name" value="CD209-like_CTLD"/>
</dbReference>
<dbReference type="InterPro" id="IPR018378">
    <property type="entry name" value="C-type_lectin_CS"/>
</dbReference>
<dbReference type="EMBL" id="JAHKSW010000029">
    <property type="protein sequence ID" value="KAG7313943.1"/>
    <property type="molecule type" value="Genomic_DNA"/>
</dbReference>
<evidence type="ECO:0000313" key="7">
    <source>
        <dbReference type="Proteomes" id="UP000824219"/>
    </source>
</evidence>
<comment type="caution">
    <text evidence="6">The sequence shown here is derived from an EMBL/GenBank/DDBJ whole genome shotgun (WGS) entry which is preliminary data.</text>
</comment>
<evidence type="ECO:0000256" key="4">
    <source>
        <dbReference type="SAM" id="Phobius"/>
    </source>
</evidence>
<reference evidence="6 7" key="1">
    <citation type="submission" date="2021-06" db="EMBL/GenBank/DDBJ databases">
        <title>Chromosome-level genome assembly of the red-tail catfish (Hemibagrus wyckioides).</title>
        <authorList>
            <person name="Shao F."/>
        </authorList>
    </citation>
    <scope>NUCLEOTIDE SEQUENCE [LARGE SCALE GENOMIC DNA]</scope>
    <source>
        <strain evidence="6">EC202008001</strain>
        <tissue evidence="6">Blood</tissue>
    </source>
</reference>
<keyword evidence="2" id="KW-1015">Disulfide bond</keyword>
<sequence>MSQVLEYISYTEERGERVERVVEIYESADTVRGHNPKTKTEDFNTKTQHTGRTSSGDRCYNLAVACVLFLCVLLLTAATVLWIKFGILNTEFEKLQTTYSTLITEQDQLQTSYKYLTTERNRLWTKTMQMGLERDHLKARNNNLTINRDEQKATIKNLEDGMKQLQKKYDELQNLLNTIGKWTCFTFKSTFYGMSNENKNWEESRKDCMDKGADLLIINSKEEQEFIGKQLGKFQTWIGLSDIEKEGEWKWVDGTPLTTEYWAKDEPNNVGDEDCAVIYASSGAFWNDRQCSVKLPWICEKSVSQ</sequence>
<keyword evidence="1" id="KW-0430">Lectin</keyword>
<dbReference type="Gene3D" id="1.20.5.400">
    <property type="match status" value="1"/>
</dbReference>
<dbReference type="InterPro" id="IPR016187">
    <property type="entry name" value="CTDL_fold"/>
</dbReference>
<evidence type="ECO:0000259" key="5">
    <source>
        <dbReference type="PROSITE" id="PS50041"/>
    </source>
</evidence>
<evidence type="ECO:0000256" key="2">
    <source>
        <dbReference type="ARBA" id="ARBA00023157"/>
    </source>
</evidence>
<dbReference type="Proteomes" id="UP000824219">
    <property type="component" value="Linkage Group LG29"/>
</dbReference>
<dbReference type="PANTHER" id="PTHR22803">
    <property type="entry name" value="MANNOSE, PHOSPHOLIPASE, LECTIN RECEPTOR RELATED"/>
    <property type="match status" value="1"/>
</dbReference>
<gene>
    <name evidence="6" type="ORF">KOW79_022439</name>
</gene>
<dbReference type="OrthoDB" id="8950604at2759"/>
<name>A0A9D3N0C7_9TELE</name>
<evidence type="ECO:0000313" key="6">
    <source>
        <dbReference type="EMBL" id="KAG7313943.1"/>
    </source>
</evidence>
<keyword evidence="4" id="KW-1133">Transmembrane helix</keyword>
<dbReference type="PROSITE" id="PS00615">
    <property type="entry name" value="C_TYPE_LECTIN_1"/>
    <property type="match status" value="1"/>
</dbReference>
<keyword evidence="4" id="KW-0472">Membrane</keyword>
<dbReference type="PROSITE" id="PS50041">
    <property type="entry name" value="C_TYPE_LECTIN_2"/>
    <property type="match status" value="1"/>
</dbReference>
<keyword evidence="3" id="KW-0175">Coiled coil</keyword>
<dbReference type="CDD" id="cd03590">
    <property type="entry name" value="CLECT_DC-SIGN_like"/>
    <property type="match status" value="1"/>
</dbReference>
<dbReference type="SMART" id="SM00034">
    <property type="entry name" value="CLECT"/>
    <property type="match status" value="1"/>
</dbReference>
<evidence type="ECO:0000256" key="1">
    <source>
        <dbReference type="ARBA" id="ARBA00022734"/>
    </source>
</evidence>
<evidence type="ECO:0000256" key="3">
    <source>
        <dbReference type="SAM" id="Coils"/>
    </source>
</evidence>
<protein>
    <recommendedName>
        <fullName evidence="5">C-type lectin domain-containing protein</fullName>
    </recommendedName>
</protein>
<dbReference type="SUPFAM" id="SSF56436">
    <property type="entry name" value="C-type lectin-like"/>
    <property type="match status" value="1"/>
</dbReference>
<feature type="coiled-coil region" evidence="3">
    <location>
        <begin position="134"/>
        <end position="175"/>
    </location>
</feature>
<feature type="transmembrane region" description="Helical" evidence="4">
    <location>
        <begin position="62"/>
        <end position="83"/>
    </location>
</feature>
<proteinExistence type="predicted"/>
<dbReference type="InterPro" id="IPR001304">
    <property type="entry name" value="C-type_lectin-like"/>
</dbReference>
<dbReference type="AlphaFoldDB" id="A0A9D3N0C7"/>
<dbReference type="Gene3D" id="3.10.100.10">
    <property type="entry name" value="Mannose-Binding Protein A, subunit A"/>
    <property type="match status" value="1"/>
</dbReference>
<keyword evidence="7" id="KW-1185">Reference proteome</keyword>
<dbReference type="GO" id="GO:0030246">
    <property type="term" value="F:carbohydrate binding"/>
    <property type="evidence" value="ECO:0007669"/>
    <property type="project" value="UniProtKB-KW"/>
</dbReference>
<accession>A0A9D3N0C7</accession>
<organism evidence="6 7">
    <name type="scientific">Hemibagrus wyckioides</name>
    <dbReference type="NCBI Taxonomy" id="337641"/>
    <lineage>
        <taxon>Eukaryota</taxon>
        <taxon>Metazoa</taxon>
        <taxon>Chordata</taxon>
        <taxon>Craniata</taxon>
        <taxon>Vertebrata</taxon>
        <taxon>Euteleostomi</taxon>
        <taxon>Actinopterygii</taxon>
        <taxon>Neopterygii</taxon>
        <taxon>Teleostei</taxon>
        <taxon>Ostariophysi</taxon>
        <taxon>Siluriformes</taxon>
        <taxon>Bagridae</taxon>
        <taxon>Hemibagrus</taxon>
    </lineage>
</organism>
<dbReference type="Pfam" id="PF00059">
    <property type="entry name" value="Lectin_C"/>
    <property type="match status" value="1"/>
</dbReference>
<feature type="domain" description="C-type lectin" evidence="5">
    <location>
        <begin position="187"/>
        <end position="300"/>
    </location>
</feature>
<dbReference type="InterPro" id="IPR016186">
    <property type="entry name" value="C-type_lectin-like/link_sf"/>
</dbReference>